<evidence type="ECO:0000313" key="2">
    <source>
        <dbReference type="EMBL" id="CAD7606885.1"/>
    </source>
</evidence>
<organism evidence="2">
    <name type="scientific">Timema genevievae</name>
    <name type="common">Walking stick</name>
    <dbReference type="NCBI Taxonomy" id="629358"/>
    <lineage>
        <taxon>Eukaryota</taxon>
        <taxon>Metazoa</taxon>
        <taxon>Ecdysozoa</taxon>
        <taxon>Arthropoda</taxon>
        <taxon>Hexapoda</taxon>
        <taxon>Insecta</taxon>
        <taxon>Pterygota</taxon>
        <taxon>Neoptera</taxon>
        <taxon>Polyneoptera</taxon>
        <taxon>Phasmatodea</taxon>
        <taxon>Timematodea</taxon>
        <taxon>Timematoidea</taxon>
        <taxon>Timematidae</taxon>
        <taxon>Timema</taxon>
    </lineage>
</organism>
<protein>
    <submittedName>
        <fullName evidence="2">Uncharacterized protein</fullName>
    </submittedName>
</protein>
<dbReference type="AlphaFoldDB" id="A0A7R9K6Z5"/>
<evidence type="ECO:0000256" key="1">
    <source>
        <dbReference type="SAM" id="MobiDB-lite"/>
    </source>
</evidence>
<accession>A0A7R9K6Z5</accession>
<feature type="region of interest" description="Disordered" evidence="1">
    <location>
        <begin position="262"/>
        <end position="283"/>
    </location>
</feature>
<sequence>MVKASCVRLPKGVQEETISKEFVFGIRALNGVRNKDPERYHLPVYLHLHEGRVENRLEKNHPQYTQPGSNPALPVFGSLVYCESSALYPAATEAGSEPAFAWRESGKPFRKNHPQFTRPRFEPRSPPSSVVWLNSTGALANYATEAGRRGQESGQRLSCQIAWDKGCKRVRGPARFIPRAQREEMRVMMLSIIRQGGISLASCVGNHLKETTRSTLSWDSNHDLSISGQLDCMSLTSSSSSVPLSVKEGFCNQMNLCRDQGLNPAPPAQKSDTLPLDSQVTPL</sequence>
<proteinExistence type="predicted"/>
<reference evidence="2" key="1">
    <citation type="submission" date="2020-11" db="EMBL/GenBank/DDBJ databases">
        <authorList>
            <person name="Tran Van P."/>
        </authorList>
    </citation>
    <scope>NUCLEOTIDE SEQUENCE</scope>
</reference>
<name>A0A7R9K6Z5_TIMGE</name>
<dbReference type="EMBL" id="OE845192">
    <property type="protein sequence ID" value="CAD7606885.1"/>
    <property type="molecule type" value="Genomic_DNA"/>
</dbReference>
<feature type="compositionally biased region" description="Polar residues" evidence="1">
    <location>
        <begin position="270"/>
        <end position="283"/>
    </location>
</feature>
<gene>
    <name evidence="2" type="ORF">TGEB3V08_LOCUS10033</name>
</gene>